<evidence type="ECO:0000313" key="3">
    <source>
        <dbReference type="Proteomes" id="UP000627446"/>
    </source>
</evidence>
<dbReference type="AlphaFoldDB" id="A0A923KUY9"/>
<feature type="domain" description="N-acetyltransferase" evidence="1">
    <location>
        <begin position="7"/>
        <end position="153"/>
    </location>
</feature>
<dbReference type="RefSeq" id="WP_186917276.1">
    <property type="nucleotide sequence ID" value="NZ_JACOFZ010000006.1"/>
</dbReference>
<proteinExistence type="predicted"/>
<dbReference type="PROSITE" id="PS51186">
    <property type="entry name" value="GNAT"/>
    <property type="match status" value="1"/>
</dbReference>
<dbReference type="CDD" id="cd04301">
    <property type="entry name" value="NAT_SF"/>
    <property type="match status" value="1"/>
</dbReference>
<evidence type="ECO:0000259" key="1">
    <source>
        <dbReference type="PROSITE" id="PS51186"/>
    </source>
</evidence>
<reference evidence="2" key="1">
    <citation type="submission" date="2020-08" db="EMBL/GenBank/DDBJ databases">
        <title>Novel species isolated from subtropical streams in China.</title>
        <authorList>
            <person name="Lu H."/>
        </authorList>
    </citation>
    <scope>NUCLEOTIDE SEQUENCE</scope>
    <source>
        <strain evidence="2">LX22W</strain>
    </source>
</reference>
<evidence type="ECO:0000313" key="2">
    <source>
        <dbReference type="EMBL" id="MBC3882662.1"/>
    </source>
</evidence>
<dbReference type="Proteomes" id="UP000627446">
    <property type="component" value="Unassembled WGS sequence"/>
</dbReference>
<gene>
    <name evidence="2" type="ORF">H8K36_14835</name>
</gene>
<dbReference type="Pfam" id="PF13508">
    <property type="entry name" value="Acetyltransf_7"/>
    <property type="match status" value="1"/>
</dbReference>
<dbReference type="PANTHER" id="PTHR43617">
    <property type="entry name" value="L-AMINO ACID N-ACETYLTRANSFERASE"/>
    <property type="match status" value="1"/>
</dbReference>
<dbReference type="EMBL" id="JACOFZ010000006">
    <property type="protein sequence ID" value="MBC3882662.1"/>
    <property type="molecule type" value="Genomic_DNA"/>
</dbReference>
<comment type="caution">
    <text evidence="2">The sequence shown here is derived from an EMBL/GenBank/DDBJ whole genome shotgun (WGS) entry which is preliminary data.</text>
</comment>
<dbReference type="PANTHER" id="PTHR43617:SF22">
    <property type="entry name" value="L-AMINO ACID N-ACETYLTRANSFERASE AAAT"/>
    <property type="match status" value="1"/>
</dbReference>
<dbReference type="InterPro" id="IPR016181">
    <property type="entry name" value="Acyl_CoA_acyltransferase"/>
</dbReference>
<dbReference type="InterPro" id="IPR050276">
    <property type="entry name" value="MshD_Acetyltransferase"/>
</dbReference>
<sequence length="157" mass="16962">MKTTTSLQLRPYASTDWIRVCAIHDAARKDELKAANLLDAFLTLEETAENEGFHEYDIVVAEHLGQVLGFVAFTKDELAWLYVDPSAYGKGIGSALIKAALQQSAGPMSAEVLDGNVNAIATYKKAGFIEVGHAQGHMPGNESFAVSVTELRHPGLM</sequence>
<dbReference type="Gene3D" id="3.40.630.30">
    <property type="match status" value="1"/>
</dbReference>
<dbReference type="SUPFAM" id="SSF55729">
    <property type="entry name" value="Acyl-CoA N-acyltransferases (Nat)"/>
    <property type="match status" value="1"/>
</dbReference>
<organism evidence="2 3">
    <name type="scientific">Undibacterium nitidum</name>
    <dbReference type="NCBI Taxonomy" id="2762298"/>
    <lineage>
        <taxon>Bacteria</taxon>
        <taxon>Pseudomonadati</taxon>
        <taxon>Pseudomonadota</taxon>
        <taxon>Betaproteobacteria</taxon>
        <taxon>Burkholderiales</taxon>
        <taxon>Oxalobacteraceae</taxon>
        <taxon>Undibacterium</taxon>
    </lineage>
</organism>
<keyword evidence="3" id="KW-1185">Reference proteome</keyword>
<dbReference type="InterPro" id="IPR000182">
    <property type="entry name" value="GNAT_dom"/>
</dbReference>
<dbReference type="GO" id="GO:0016747">
    <property type="term" value="F:acyltransferase activity, transferring groups other than amino-acyl groups"/>
    <property type="evidence" value="ECO:0007669"/>
    <property type="project" value="InterPro"/>
</dbReference>
<name>A0A923KUY9_9BURK</name>
<accession>A0A923KUY9</accession>
<protein>
    <submittedName>
        <fullName evidence="2">GNAT family N-acetyltransferase</fullName>
    </submittedName>
</protein>